<feature type="region of interest" description="Disordered" evidence="1">
    <location>
        <begin position="138"/>
        <end position="195"/>
    </location>
</feature>
<feature type="compositionally biased region" description="Basic residues" evidence="1">
    <location>
        <begin position="158"/>
        <end position="195"/>
    </location>
</feature>
<proteinExistence type="predicted"/>
<evidence type="ECO:0000313" key="2">
    <source>
        <dbReference type="EMBL" id="QHT93584.1"/>
    </source>
</evidence>
<dbReference type="EMBL" id="MN740208">
    <property type="protein sequence ID" value="QHT93584.1"/>
    <property type="molecule type" value="Genomic_DNA"/>
</dbReference>
<organism evidence="2">
    <name type="scientific">viral metagenome</name>
    <dbReference type="NCBI Taxonomy" id="1070528"/>
    <lineage>
        <taxon>unclassified sequences</taxon>
        <taxon>metagenomes</taxon>
        <taxon>organismal metagenomes</taxon>
    </lineage>
</organism>
<protein>
    <submittedName>
        <fullName evidence="2">Uncharacterized protein</fullName>
    </submittedName>
</protein>
<evidence type="ECO:0000256" key="1">
    <source>
        <dbReference type="SAM" id="MobiDB-lite"/>
    </source>
</evidence>
<name>A0A6C0IK67_9ZZZZ</name>
<sequence length="195" mass="23203">MPELIDVPLEELEVETEYIIIFPLIDGTHQSYLTEFIEGNYREFLFEVKSIKSDPRDATMNVGDTFTINSQEVTTDLLDRTKYMVLQEQPIYFPPELEDVHVDTDIDEEISHILNTRNAETERSRMLRTLLIGHRPLQSPLLRSAQNSPNLRDNYRTGGKKKTRKRQTRKKRRKRTKKYRKHSSRNKKKNSRKRR</sequence>
<reference evidence="2" key="1">
    <citation type="journal article" date="2020" name="Nature">
        <title>Giant virus diversity and host interactions through global metagenomics.</title>
        <authorList>
            <person name="Schulz F."/>
            <person name="Roux S."/>
            <person name="Paez-Espino D."/>
            <person name="Jungbluth S."/>
            <person name="Walsh D.A."/>
            <person name="Denef V.J."/>
            <person name="McMahon K.D."/>
            <person name="Konstantinidis K.T."/>
            <person name="Eloe-Fadrosh E.A."/>
            <person name="Kyrpides N.C."/>
            <person name="Woyke T."/>
        </authorList>
    </citation>
    <scope>NUCLEOTIDE SEQUENCE</scope>
    <source>
        <strain evidence="2">GVMAG-M-3300024252-29</strain>
    </source>
</reference>
<accession>A0A6C0IK67</accession>
<dbReference type="AlphaFoldDB" id="A0A6C0IK67"/>